<dbReference type="SUPFAM" id="SSF158442">
    <property type="entry name" value="DsbB-like"/>
    <property type="match status" value="1"/>
</dbReference>
<reference evidence="14" key="1">
    <citation type="submission" date="2020-05" db="EMBL/GenBank/DDBJ databases">
        <authorList>
            <person name="Chiriac C."/>
            <person name="Salcher M."/>
            <person name="Ghai R."/>
            <person name="Kavagutti S V."/>
        </authorList>
    </citation>
    <scope>NUCLEOTIDE SEQUENCE</scope>
</reference>
<dbReference type="Pfam" id="PF02600">
    <property type="entry name" value="DsbB"/>
    <property type="match status" value="1"/>
</dbReference>
<accession>A0A6J7JS16</accession>
<dbReference type="InterPro" id="IPR003752">
    <property type="entry name" value="DiS_bond_form_DsbB/BdbC"/>
</dbReference>
<keyword evidence="9" id="KW-1015">Disulfide bond</keyword>
<evidence type="ECO:0000256" key="5">
    <source>
        <dbReference type="ARBA" id="ARBA00022982"/>
    </source>
</evidence>
<evidence type="ECO:0000256" key="12">
    <source>
        <dbReference type="SAM" id="Phobius"/>
    </source>
</evidence>
<protein>
    <submittedName>
        <fullName evidence="14">Unannotated protein</fullName>
    </submittedName>
</protein>
<keyword evidence="4 12" id="KW-0812">Transmembrane</keyword>
<evidence type="ECO:0000256" key="8">
    <source>
        <dbReference type="ARBA" id="ARBA00023136"/>
    </source>
</evidence>
<feature type="transmembrane region" description="Helical" evidence="12">
    <location>
        <begin position="112"/>
        <end position="131"/>
    </location>
</feature>
<dbReference type="GO" id="GO:0016020">
    <property type="term" value="C:membrane"/>
    <property type="evidence" value="ECO:0007669"/>
    <property type="project" value="UniProtKB-SubCell"/>
</dbReference>
<feature type="transmembrane region" description="Helical" evidence="12">
    <location>
        <begin position="161"/>
        <end position="181"/>
    </location>
</feature>
<keyword evidence="3" id="KW-0813">Transport</keyword>
<comment type="subcellular location">
    <subcellularLocation>
        <location evidence="1">Membrane</location>
        <topology evidence="1">Multi-pass membrane protein</topology>
    </subcellularLocation>
</comment>
<evidence type="ECO:0000256" key="6">
    <source>
        <dbReference type="ARBA" id="ARBA00022989"/>
    </source>
</evidence>
<feature type="transmembrane region" description="Helical" evidence="12">
    <location>
        <begin position="55"/>
        <end position="75"/>
    </location>
</feature>
<dbReference type="GO" id="GO:0006457">
    <property type="term" value="P:protein folding"/>
    <property type="evidence" value="ECO:0007669"/>
    <property type="project" value="InterPro"/>
</dbReference>
<dbReference type="InterPro" id="IPR023380">
    <property type="entry name" value="DsbB-like_sf"/>
</dbReference>
<proteinExistence type="inferred from homology"/>
<evidence type="ECO:0000313" key="13">
    <source>
        <dbReference type="EMBL" id="CAB4324290.1"/>
    </source>
</evidence>
<keyword evidence="10" id="KW-0143">Chaperone</keyword>
<evidence type="ECO:0000256" key="4">
    <source>
        <dbReference type="ARBA" id="ARBA00022692"/>
    </source>
</evidence>
<evidence type="ECO:0000256" key="9">
    <source>
        <dbReference type="ARBA" id="ARBA00023157"/>
    </source>
</evidence>
<keyword evidence="8 12" id="KW-0472">Membrane</keyword>
<keyword evidence="11" id="KW-0676">Redox-active center</keyword>
<organism evidence="14">
    <name type="scientific">freshwater metagenome</name>
    <dbReference type="NCBI Taxonomy" id="449393"/>
    <lineage>
        <taxon>unclassified sequences</taxon>
        <taxon>metagenomes</taxon>
        <taxon>ecological metagenomes</taxon>
    </lineage>
</organism>
<feature type="transmembrane region" description="Helical" evidence="12">
    <location>
        <begin position="87"/>
        <end position="105"/>
    </location>
</feature>
<gene>
    <name evidence="13" type="ORF">UFOPK1392_02055</name>
    <name evidence="14" type="ORF">UFOPK3733_01528</name>
</gene>
<evidence type="ECO:0000256" key="11">
    <source>
        <dbReference type="ARBA" id="ARBA00023284"/>
    </source>
</evidence>
<dbReference type="HAMAP" id="MF_00287">
    <property type="entry name" value="BdbC"/>
    <property type="match status" value="1"/>
</dbReference>
<evidence type="ECO:0000256" key="10">
    <source>
        <dbReference type="ARBA" id="ARBA00023186"/>
    </source>
</evidence>
<evidence type="ECO:0000256" key="1">
    <source>
        <dbReference type="ARBA" id="ARBA00004141"/>
    </source>
</evidence>
<dbReference type="GO" id="GO:0015035">
    <property type="term" value="F:protein-disulfide reductase activity"/>
    <property type="evidence" value="ECO:0007669"/>
    <property type="project" value="InterPro"/>
</dbReference>
<dbReference type="PANTHER" id="PTHR43469:SF1">
    <property type="entry name" value="SPBETA PROPHAGE-DERIVED DISULFIDE BOND FORMATION PROTEIN B"/>
    <property type="match status" value="1"/>
</dbReference>
<name>A0A6J7JS16_9ZZZZ</name>
<evidence type="ECO:0000256" key="3">
    <source>
        <dbReference type="ARBA" id="ARBA00022448"/>
    </source>
</evidence>
<dbReference type="EMBL" id="CAFBNC010000086">
    <property type="protein sequence ID" value="CAB4945044.1"/>
    <property type="molecule type" value="Genomic_DNA"/>
</dbReference>
<evidence type="ECO:0000256" key="2">
    <source>
        <dbReference type="ARBA" id="ARBA00007602"/>
    </source>
</evidence>
<evidence type="ECO:0000256" key="7">
    <source>
        <dbReference type="ARBA" id="ARBA00023002"/>
    </source>
</evidence>
<evidence type="ECO:0000313" key="14">
    <source>
        <dbReference type="EMBL" id="CAB4945044.1"/>
    </source>
</evidence>
<dbReference type="InterPro" id="IPR012187">
    <property type="entry name" value="Disulphide_bond_form_BdbC"/>
</dbReference>
<keyword evidence="6 12" id="KW-1133">Transmembrane helix</keyword>
<dbReference type="PANTHER" id="PTHR43469">
    <property type="entry name" value="DISULFIDE FORMATION PROTEIN-RELATED"/>
    <property type="match status" value="1"/>
</dbReference>
<feature type="transmembrane region" description="Helical" evidence="12">
    <location>
        <begin position="12"/>
        <end position="34"/>
    </location>
</feature>
<keyword evidence="5" id="KW-0249">Electron transport</keyword>
<dbReference type="EMBL" id="CAEMXZ010000127">
    <property type="protein sequence ID" value="CAB4324290.1"/>
    <property type="molecule type" value="Genomic_DNA"/>
</dbReference>
<comment type="similarity">
    <text evidence="2">Belongs to the DsbB family. BdbC subfamily.</text>
</comment>
<dbReference type="AlphaFoldDB" id="A0A6J7JS16"/>
<sequence>MLAAQTVSTMSFFFATLALLCWVAVILIGVGVLVQRRSSRSIALLESLSADIRRVALPLAWLIAAVTMLGSLYYSRIQHYIPCELCWYQRICIYPFAVILGIAAWRRDAGVRVYAVPVLAIGALVAAYHAWVQAYPPVDGTSFCTADAPCTLRYVWEFGFVSLPFMALSACCCMIVLLLIARPAPRTATTSESS</sequence>
<dbReference type="Gene3D" id="1.20.1550.10">
    <property type="entry name" value="DsbB-like"/>
    <property type="match status" value="1"/>
</dbReference>
<keyword evidence="7" id="KW-0560">Oxidoreductase</keyword>